<comment type="similarity">
    <text evidence="3">Belongs to the DNA mismatch repair MutS family.</text>
</comment>
<dbReference type="Gene3D" id="1.10.1420.10">
    <property type="match status" value="1"/>
</dbReference>
<keyword evidence="8" id="KW-0539">Nucleus</keyword>
<evidence type="ECO:0000256" key="4">
    <source>
        <dbReference type="ARBA" id="ARBA00022454"/>
    </source>
</evidence>
<dbReference type="GO" id="GO:0005634">
    <property type="term" value="C:nucleus"/>
    <property type="evidence" value="ECO:0007669"/>
    <property type="project" value="UniProtKB-SubCell"/>
</dbReference>
<dbReference type="PANTHER" id="PTHR11361:SF20">
    <property type="entry name" value="MUTS PROTEIN HOMOLOG 5"/>
    <property type="match status" value="1"/>
</dbReference>
<evidence type="ECO:0000256" key="7">
    <source>
        <dbReference type="ARBA" id="ARBA00023125"/>
    </source>
</evidence>
<dbReference type="Pfam" id="PF05192">
    <property type="entry name" value="MutS_III"/>
    <property type="match status" value="1"/>
</dbReference>
<name>A0A1V6Z697_PENNA</name>
<protein>
    <recommendedName>
        <fullName evidence="10">DNA mismatch repair protein MSH5</fullName>
    </recommendedName>
    <alternativeName>
        <fullName evidence="11">MutS protein homolog 5</fullName>
    </alternativeName>
</protein>
<keyword evidence="7" id="KW-0238">DNA-binding</keyword>
<evidence type="ECO:0000256" key="8">
    <source>
        <dbReference type="ARBA" id="ARBA00023242"/>
    </source>
</evidence>
<feature type="domain" description="DNA mismatch repair proteins mutS family" evidence="13">
    <location>
        <begin position="742"/>
        <end position="758"/>
    </location>
</feature>
<evidence type="ECO:0000256" key="3">
    <source>
        <dbReference type="ARBA" id="ARBA00006271"/>
    </source>
</evidence>
<dbReference type="InterPro" id="IPR011184">
    <property type="entry name" value="DNA_mismatch_repair_Msh2"/>
</dbReference>
<evidence type="ECO:0000256" key="6">
    <source>
        <dbReference type="ARBA" id="ARBA00022840"/>
    </source>
</evidence>
<dbReference type="GO" id="GO:0030983">
    <property type="term" value="F:mismatched DNA binding"/>
    <property type="evidence" value="ECO:0007669"/>
    <property type="project" value="InterPro"/>
</dbReference>
<keyword evidence="5" id="KW-0547">Nucleotide-binding</keyword>
<evidence type="ECO:0000256" key="5">
    <source>
        <dbReference type="ARBA" id="ARBA00022741"/>
    </source>
</evidence>
<dbReference type="SUPFAM" id="SSF48334">
    <property type="entry name" value="DNA repair protein MutS, domain III"/>
    <property type="match status" value="1"/>
</dbReference>
<evidence type="ECO:0000256" key="11">
    <source>
        <dbReference type="ARBA" id="ARBA00077470"/>
    </source>
</evidence>
<dbReference type="PIRSF" id="PIRSF005813">
    <property type="entry name" value="MSH2"/>
    <property type="match status" value="1"/>
</dbReference>
<accession>A0A1V6Z697</accession>
<proteinExistence type="inferred from homology"/>
<keyword evidence="9" id="KW-0469">Meiosis</keyword>
<evidence type="ECO:0000256" key="10">
    <source>
        <dbReference type="ARBA" id="ARBA00073549"/>
    </source>
</evidence>
<dbReference type="STRING" id="60175.A0A1V6Z697"/>
<sequence length="912" mass="101458">MSSLKRKRTPASRPPIRPRTSGIRLGQRAPSSQAFSTSSGPPQPPIISSAGQLRTPYPTDTRIEIDCSVRVTDDDFDDHVIAAIDLKDHGTVGCSYYSAEEEKMYLLGDSRSGDMEIIDALLLQIKPTVVLTPPRVDLSSQSQDQYLAQEDVSSAYLPYQIDVRPTPEFSYSNAESKLLALQISSTHEQRIRFFVPQNGLAGPEEVDPEEMGFTLQEGRLLHISSSVDMENPVTIGCAGAILTYLQRRRATAPSSLEEGNEYRIRALQMFNLRDTMWINSNTFASLQIIQSESHPNMFNQGPGKKSASGKEGLSVYGLFQHFAYTPQGRARLKQTFFRPSVDLNMIRERHDFIGVFSRPDNLAALDKMTKALKHIKNLRPVMVNLRKGISTGSAKITGFKTTVWASLLAFAFYSIDIKDALREVSGAHILTLRSKALRVFEAAQLYRVGRMVQEIVDIDNSEEQGRTVVKQGIDRELDKIKDRYDGLSSLLKHVALDIAATIPAILEVDVNVIYFPQLGFNIAIPLNDYGAAAYTGPDDDWELMFITENRAYFKDFRMREMDEKLGDIYGIICEKEIEIVYDLAQRVLRYENVLVDASDICGDIDSLLALTQAASFYKLTRPRMVEQNVIRIKGGRHILQELTVSSYVPNDTLLVGGNESETNDASPSTDSNPSMLLLTGPNYSGKSVYIKQHRLGDSAELGVTDKILTKINTQESVSKIQSIFMNDLQQISLCLKQVTNRSLVIIDEFGKGTNESDGIGLACGILDYLLCLKSPAKVIAATHFHEIFENNFLALRPRLHLGHMEVHVCEETREVEDQITYLYNFRPGPSNKSFGTICATINGIDPAIVSRANEIASLSARGENIVAACAVLSSEEMRDLEEANSLARGFLEIDFSQGGPDHVKAVFEGLFE</sequence>
<dbReference type="AlphaFoldDB" id="A0A1V6Z697"/>
<dbReference type="OMA" id="CSVYFMP"/>
<dbReference type="InterPro" id="IPR027417">
    <property type="entry name" value="P-loop_NTPase"/>
</dbReference>
<comment type="caution">
    <text evidence="14">The sequence shown here is derived from an EMBL/GenBank/DDBJ whole genome shotgun (WGS) entry which is preliminary data.</text>
</comment>
<dbReference type="GO" id="GO:0006298">
    <property type="term" value="P:mismatch repair"/>
    <property type="evidence" value="ECO:0007669"/>
    <property type="project" value="InterPro"/>
</dbReference>
<dbReference type="PROSITE" id="PS00486">
    <property type="entry name" value="DNA_MISMATCH_REPAIR_2"/>
    <property type="match status" value="1"/>
</dbReference>
<organism evidence="14 15">
    <name type="scientific">Penicillium nalgiovense</name>
    <dbReference type="NCBI Taxonomy" id="60175"/>
    <lineage>
        <taxon>Eukaryota</taxon>
        <taxon>Fungi</taxon>
        <taxon>Dikarya</taxon>
        <taxon>Ascomycota</taxon>
        <taxon>Pezizomycotina</taxon>
        <taxon>Eurotiomycetes</taxon>
        <taxon>Eurotiomycetidae</taxon>
        <taxon>Eurotiales</taxon>
        <taxon>Aspergillaceae</taxon>
        <taxon>Penicillium</taxon>
    </lineage>
</organism>
<gene>
    <name evidence="14" type="ORF">PENNAL_c0003G02762</name>
</gene>
<dbReference type="InterPro" id="IPR000432">
    <property type="entry name" value="DNA_mismatch_repair_MutS_C"/>
</dbReference>
<dbReference type="SUPFAM" id="SSF52540">
    <property type="entry name" value="P-loop containing nucleoside triphosphate hydrolases"/>
    <property type="match status" value="1"/>
</dbReference>
<dbReference type="PANTHER" id="PTHR11361">
    <property type="entry name" value="DNA MISMATCH REPAIR PROTEIN MUTS FAMILY MEMBER"/>
    <property type="match status" value="1"/>
</dbReference>
<dbReference type="SMART" id="SM00533">
    <property type="entry name" value="MUTSd"/>
    <property type="match status" value="1"/>
</dbReference>
<keyword evidence="6" id="KW-0067">ATP-binding</keyword>
<feature type="region of interest" description="Disordered" evidence="12">
    <location>
        <begin position="1"/>
        <end position="57"/>
    </location>
</feature>
<evidence type="ECO:0000259" key="13">
    <source>
        <dbReference type="PROSITE" id="PS00486"/>
    </source>
</evidence>
<dbReference type="SMART" id="SM00534">
    <property type="entry name" value="MUTSac"/>
    <property type="match status" value="1"/>
</dbReference>
<dbReference type="Gene3D" id="3.40.50.300">
    <property type="entry name" value="P-loop containing nucleotide triphosphate hydrolases"/>
    <property type="match status" value="1"/>
</dbReference>
<keyword evidence="4" id="KW-0158">Chromosome</keyword>
<evidence type="ECO:0000256" key="12">
    <source>
        <dbReference type="SAM" id="MobiDB-lite"/>
    </source>
</evidence>
<evidence type="ECO:0000256" key="1">
    <source>
        <dbReference type="ARBA" id="ARBA00004123"/>
    </source>
</evidence>
<dbReference type="GO" id="GO:0140664">
    <property type="term" value="F:ATP-dependent DNA damage sensor activity"/>
    <property type="evidence" value="ECO:0007669"/>
    <property type="project" value="InterPro"/>
</dbReference>
<dbReference type="InterPro" id="IPR045076">
    <property type="entry name" value="MutS"/>
</dbReference>
<evidence type="ECO:0000313" key="14">
    <source>
        <dbReference type="EMBL" id="OQE94962.1"/>
    </source>
</evidence>
<dbReference type="GO" id="GO:0005694">
    <property type="term" value="C:chromosome"/>
    <property type="evidence" value="ECO:0007669"/>
    <property type="project" value="UniProtKB-SubCell"/>
</dbReference>
<dbReference type="GO" id="GO:0051026">
    <property type="term" value="P:chiasma assembly"/>
    <property type="evidence" value="ECO:0007669"/>
    <property type="project" value="TreeGrafter"/>
</dbReference>
<dbReference type="FunFam" id="1.10.1420.10:FF:000050">
    <property type="entry name" value="DNA mismatch repair protein Msh5, putative"/>
    <property type="match status" value="1"/>
</dbReference>
<evidence type="ECO:0000313" key="15">
    <source>
        <dbReference type="Proteomes" id="UP000191691"/>
    </source>
</evidence>
<dbReference type="Pfam" id="PF00488">
    <property type="entry name" value="MutS_V"/>
    <property type="match status" value="1"/>
</dbReference>
<dbReference type="InterPro" id="IPR007696">
    <property type="entry name" value="DNA_mismatch_repair_MutS_core"/>
</dbReference>
<comment type="subcellular location">
    <subcellularLocation>
        <location evidence="2">Chromosome</location>
    </subcellularLocation>
    <subcellularLocation>
        <location evidence="1">Nucleus</location>
    </subcellularLocation>
</comment>
<reference evidence="15" key="1">
    <citation type="journal article" date="2017" name="Nat. Microbiol.">
        <title>Global analysis of biosynthetic gene clusters reveals vast potential of secondary metabolite production in Penicillium species.</title>
        <authorList>
            <person name="Nielsen J.C."/>
            <person name="Grijseels S."/>
            <person name="Prigent S."/>
            <person name="Ji B."/>
            <person name="Dainat J."/>
            <person name="Nielsen K.F."/>
            <person name="Frisvad J.C."/>
            <person name="Workman M."/>
            <person name="Nielsen J."/>
        </authorList>
    </citation>
    <scope>NUCLEOTIDE SEQUENCE [LARGE SCALE GENOMIC DNA]</scope>
    <source>
        <strain evidence="15">IBT 13039</strain>
    </source>
</reference>
<feature type="compositionally biased region" description="Basic residues" evidence="12">
    <location>
        <begin position="1"/>
        <end position="10"/>
    </location>
</feature>
<evidence type="ECO:0000256" key="2">
    <source>
        <dbReference type="ARBA" id="ARBA00004286"/>
    </source>
</evidence>
<dbReference type="EMBL" id="MOOB01000003">
    <property type="protein sequence ID" value="OQE94962.1"/>
    <property type="molecule type" value="Genomic_DNA"/>
</dbReference>
<keyword evidence="15" id="KW-1185">Reference proteome</keyword>
<evidence type="ECO:0000256" key="9">
    <source>
        <dbReference type="ARBA" id="ARBA00023254"/>
    </source>
</evidence>
<dbReference type="Proteomes" id="UP000191691">
    <property type="component" value="Unassembled WGS sequence"/>
</dbReference>
<dbReference type="GO" id="GO:0005524">
    <property type="term" value="F:ATP binding"/>
    <property type="evidence" value="ECO:0007669"/>
    <property type="project" value="UniProtKB-KW"/>
</dbReference>
<dbReference type="FunFam" id="3.40.50.300:FF:001067">
    <property type="entry name" value="DNA mismatch repair protein MSH5"/>
    <property type="match status" value="1"/>
</dbReference>
<dbReference type="InterPro" id="IPR036187">
    <property type="entry name" value="DNA_mismatch_repair_MutS_sf"/>
</dbReference>